<dbReference type="SMART" id="SM00855">
    <property type="entry name" value="PGAM"/>
    <property type="match status" value="1"/>
</dbReference>
<dbReference type="EMBL" id="PUEJ01000005">
    <property type="protein sequence ID" value="PRH86817.1"/>
    <property type="molecule type" value="Genomic_DNA"/>
</dbReference>
<dbReference type="InterPro" id="IPR013078">
    <property type="entry name" value="His_Pase_superF_clade-1"/>
</dbReference>
<keyword evidence="2" id="KW-0413">Isomerase</keyword>
<dbReference type="PANTHER" id="PTHR48100:SF1">
    <property type="entry name" value="HISTIDINE PHOSPHATASE FAMILY PROTEIN-RELATED"/>
    <property type="match status" value="1"/>
</dbReference>
<dbReference type="AlphaFoldDB" id="A0A2S9QBU4"/>
<dbReference type="RefSeq" id="WP_105863042.1">
    <property type="nucleotide sequence ID" value="NZ_PUEJ01000005.1"/>
</dbReference>
<dbReference type="Pfam" id="PF00300">
    <property type="entry name" value="His_Phos_1"/>
    <property type="match status" value="1"/>
</dbReference>
<dbReference type="InterPro" id="IPR001345">
    <property type="entry name" value="PG/BPGM_mutase_AS"/>
</dbReference>
<comment type="caution">
    <text evidence="3">The sequence shown here is derived from an EMBL/GenBank/DDBJ whole genome shotgun (WGS) entry which is preliminary data.</text>
</comment>
<evidence type="ECO:0000256" key="2">
    <source>
        <dbReference type="ARBA" id="ARBA00023235"/>
    </source>
</evidence>
<name>A0A2S9QBU4_9HYPH</name>
<protein>
    <submittedName>
        <fullName evidence="3">Histidine phosphatase family protein</fullName>
    </submittedName>
</protein>
<keyword evidence="4" id="KW-1185">Reference proteome</keyword>
<dbReference type="PANTHER" id="PTHR48100">
    <property type="entry name" value="BROAD-SPECIFICITY PHOSPHATASE YOR283W-RELATED"/>
    <property type="match status" value="1"/>
</dbReference>
<proteinExistence type="predicted"/>
<keyword evidence="1" id="KW-0324">Glycolysis</keyword>
<organism evidence="3 4">
    <name type="scientific">Labrys okinawensis</name>
    <dbReference type="NCBI Taxonomy" id="346911"/>
    <lineage>
        <taxon>Bacteria</taxon>
        <taxon>Pseudomonadati</taxon>
        <taxon>Pseudomonadota</taxon>
        <taxon>Alphaproteobacteria</taxon>
        <taxon>Hyphomicrobiales</taxon>
        <taxon>Xanthobacteraceae</taxon>
        <taxon>Labrys</taxon>
    </lineage>
</organism>
<dbReference type="InterPro" id="IPR029033">
    <property type="entry name" value="His_PPase_superfam"/>
</dbReference>
<sequence>MARELWLIRHGESTANAGAASKDASSAPLTDTGWQQAHQIAATFERAPELIVVSPYLRARQTAAPTAERFAAVPIETWPVQEFTYLSPIRCANTTMEQRRPLVEAYWDLADPERIDGPGAESFTQMLERVRAAARHIEALGLDRIVIFTHGHIMQAWRMLAEHPEASDRRDMKRYFSAFLGCPIENGEWMSANAFARVARS</sequence>
<dbReference type="InterPro" id="IPR050275">
    <property type="entry name" value="PGM_Phosphatase"/>
</dbReference>
<dbReference type="SUPFAM" id="SSF53254">
    <property type="entry name" value="Phosphoglycerate mutase-like"/>
    <property type="match status" value="1"/>
</dbReference>
<accession>A0A2S9QBU4</accession>
<dbReference type="GO" id="GO:0016791">
    <property type="term" value="F:phosphatase activity"/>
    <property type="evidence" value="ECO:0007669"/>
    <property type="project" value="TreeGrafter"/>
</dbReference>
<dbReference type="OrthoDB" id="5449373at2"/>
<evidence type="ECO:0000313" key="4">
    <source>
        <dbReference type="Proteomes" id="UP000237682"/>
    </source>
</evidence>
<dbReference type="PROSITE" id="PS00175">
    <property type="entry name" value="PG_MUTASE"/>
    <property type="match status" value="1"/>
</dbReference>
<gene>
    <name evidence="3" type="ORF">C5L14_16090</name>
</gene>
<dbReference type="Gene3D" id="3.40.50.1240">
    <property type="entry name" value="Phosphoglycerate mutase-like"/>
    <property type="match status" value="1"/>
</dbReference>
<dbReference type="Proteomes" id="UP000237682">
    <property type="component" value="Unassembled WGS sequence"/>
</dbReference>
<evidence type="ECO:0000313" key="3">
    <source>
        <dbReference type="EMBL" id="PRH86817.1"/>
    </source>
</evidence>
<reference evidence="3 4" key="1">
    <citation type="submission" date="2018-02" db="EMBL/GenBank/DDBJ databases">
        <title>Whole genome sequencing of endophytic bacterium.</title>
        <authorList>
            <person name="Eedara R."/>
            <person name="Podile A.R."/>
        </authorList>
    </citation>
    <scope>NUCLEOTIDE SEQUENCE [LARGE SCALE GENOMIC DNA]</scope>
    <source>
        <strain evidence="3 4">RP1T</strain>
    </source>
</reference>
<evidence type="ECO:0000256" key="1">
    <source>
        <dbReference type="ARBA" id="ARBA00023152"/>
    </source>
</evidence>
<dbReference type="GO" id="GO:0005737">
    <property type="term" value="C:cytoplasm"/>
    <property type="evidence" value="ECO:0007669"/>
    <property type="project" value="TreeGrafter"/>
</dbReference>
<dbReference type="CDD" id="cd07067">
    <property type="entry name" value="HP_PGM_like"/>
    <property type="match status" value="1"/>
</dbReference>